<dbReference type="PANTHER" id="PTHR33744">
    <property type="entry name" value="CARBOHYDRATE DIACID REGULATOR"/>
    <property type="match status" value="1"/>
</dbReference>
<name>A0A3M8DR90_9BACL</name>
<dbReference type="OrthoDB" id="143422at2"/>
<evidence type="ECO:0000313" key="6">
    <source>
        <dbReference type="Proteomes" id="UP000271031"/>
    </source>
</evidence>
<organism evidence="5 6">
    <name type="scientific">Brevibacillus fluminis</name>
    <dbReference type="NCBI Taxonomy" id="511487"/>
    <lineage>
        <taxon>Bacteria</taxon>
        <taxon>Bacillati</taxon>
        <taxon>Bacillota</taxon>
        <taxon>Bacilli</taxon>
        <taxon>Bacillales</taxon>
        <taxon>Paenibacillaceae</taxon>
        <taxon>Brevibacillus</taxon>
    </lineage>
</organism>
<feature type="domain" description="CdaR GGDEF-like" evidence="4">
    <location>
        <begin position="315"/>
        <end position="436"/>
    </location>
</feature>
<dbReference type="Pfam" id="PF07905">
    <property type="entry name" value="PucR"/>
    <property type="match status" value="1"/>
</dbReference>
<dbReference type="Gene3D" id="1.10.10.2840">
    <property type="entry name" value="PucR C-terminal helix-turn-helix domain"/>
    <property type="match status" value="1"/>
</dbReference>
<dbReference type="PANTHER" id="PTHR33744:SF1">
    <property type="entry name" value="DNA-BINDING TRANSCRIPTIONAL ACTIVATOR ADER"/>
    <property type="match status" value="1"/>
</dbReference>
<dbReference type="Pfam" id="PF13556">
    <property type="entry name" value="HTH_30"/>
    <property type="match status" value="1"/>
</dbReference>
<dbReference type="InterPro" id="IPR041522">
    <property type="entry name" value="CdaR_GGDEF"/>
</dbReference>
<evidence type="ECO:0000259" key="4">
    <source>
        <dbReference type="Pfam" id="PF17853"/>
    </source>
</evidence>
<comment type="caution">
    <text evidence="5">The sequence shown here is derived from an EMBL/GenBank/DDBJ whole genome shotgun (WGS) entry which is preliminary data.</text>
</comment>
<evidence type="ECO:0000256" key="1">
    <source>
        <dbReference type="ARBA" id="ARBA00006754"/>
    </source>
</evidence>
<dbReference type="AlphaFoldDB" id="A0A3M8DR90"/>
<evidence type="ECO:0000259" key="2">
    <source>
        <dbReference type="Pfam" id="PF07905"/>
    </source>
</evidence>
<comment type="similarity">
    <text evidence="1">Belongs to the CdaR family.</text>
</comment>
<accession>A0A3M8DR90</accession>
<protein>
    <recommendedName>
        <fullName evidence="7">PucR family transcriptional regulator</fullName>
    </recommendedName>
</protein>
<dbReference type="InterPro" id="IPR042070">
    <property type="entry name" value="PucR_C-HTH_sf"/>
</dbReference>
<keyword evidence="6" id="KW-1185">Reference proteome</keyword>
<feature type="domain" description="Purine catabolism PurC-like" evidence="2">
    <location>
        <begin position="11"/>
        <end position="130"/>
    </location>
</feature>
<evidence type="ECO:0000313" key="5">
    <source>
        <dbReference type="EMBL" id="RNB90653.1"/>
    </source>
</evidence>
<evidence type="ECO:0000259" key="3">
    <source>
        <dbReference type="Pfam" id="PF13556"/>
    </source>
</evidence>
<proteinExistence type="inferred from homology"/>
<gene>
    <name evidence="5" type="ORF">EDM56_09175</name>
</gene>
<dbReference type="InterPro" id="IPR012914">
    <property type="entry name" value="PucR_dom"/>
</dbReference>
<evidence type="ECO:0008006" key="7">
    <source>
        <dbReference type="Google" id="ProtNLM"/>
    </source>
</evidence>
<dbReference type="InterPro" id="IPR051448">
    <property type="entry name" value="CdaR-like_regulators"/>
</dbReference>
<dbReference type="Proteomes" id="UP000271031">
    <property type="component" value="Unassembled WGS sequence"/>
</dbReference>
<dbReference type="RefSeq" id="WP_122917580.1">
    <property type="nucleotide sequence ID" value="NZ_RHHQ01000007.1"/>
</dbReference>
<reference evidence="5 6" key="1">
    <citation type="submission" date="2018-10" db="EMBL/GenBank/DDBJ databases">
        <title>Phylogenomics of Brevibacillus.</title>
        <authorList>
            <person name="Dunlap C."/>
        </authorList>
    </citation>
    <scope>NUCLEOTIDE SEQUENCE [LARGE SCALE GENOMIC DNA]</scope>
    <source>
        <strain evidence="5 6">JCM 15716</strain>
    </source>
</reference>
<feature type="domain" description="PucR C-terminal helix-turn-helix" evidence="3">
    <location>
        <begin position="488"/>
        <end position="546"/>
    </location>
</feature>
<dbReference type="Pfam" id="PF17853">
    <property type="entry name" value="GGDEF_2"/>
    <property type="match status" value="1"/>
</dbReference>
<dbReference type="InterPro" id="IPR025736">
    <property type="entry name" value="PucR_C-HTH_dom"/>
</dbReference>
<dbReference type="EMBL" id="RHHQ01000007">
    <property type="protein sequence ID" value="RNB90653.1"/>
    <property type="molecule type" value="Genomic_DNA"/>
</dbReference>
<sequence length="553" mass="63136">MSDMTVTLDVVLKRPLFAHAEVVAGKSGLHRRVRWVHILEIPLFDETIIQGDELILSTGVGLPWGQISHTEFLQNLIDRKATCLCIELGHYFFTISDEMKALADEHHFPLIVFRQPVNFIEVTQDLHSLIINRQHQSLVKLDLISRTFHALSLTSRATSSIIKELQNHTGAQVVFLPVQDSPFFFPRTQPQQEASWLKAIHDHRAALPVANVADEPVQWKEQDESTFLLHPVVALEQTFGLIGLIISRRAADPFDSLILDRAATSLAHDFLRKHYIEEKKSQSEAAWLDDLIHGRYSNEEEVQQFVSRIVKRPNARTYRIVLLELEEAVLPDNQERPDDDESLRIHLALQVRFAFLSQLFQPFITMHAQQIIVLALDIGAPEHASARLKKAIETLTGPSRYASFGFAHSYAGIGRMKQSFLQASDSFREAMQMLRIRRLLDRPISPFYEEAGIYRLLLLIEKEAATVSFVEDTLAPLLAYDRAKGTELIKTLEVYLAEDGSKQNTAQKLFIVRQTLYHRLEKMKELLGDDFMSPDKRLALEVALRVYALGKRQ</sequence>